<keyword evidence="2" id="KW-1185">Reference proteome</keyword>
<dbReference type="Proteomes" id="UP000095743">
    <property type="component" value="Chromosome"/>
</dbReference>
<dbReference type="SUPFAM" id="SSF48452">
    <property type="entry name" value="TPR-like"/>
    <property type="match status" value="1"/>
</dbReference>
<dbReference type="AlphaFoldDB" id="A0A1D8GH49"/>
<evidence type="ECO:0008006" key="3">
    <source>
        <dbReference type="Google" id="ProtNLM"/>
    </source>
</evidence>
<dbReference type="Gene3D" id="1.25.40.10">
    <property type="entry name" value="Tetratricopeptide repeat domain"/>
    <property type="match status" value="1"/>
</dbReference>
<accession>A0A1D8GH49</accession>
<dbReference type="KEGG" id="gfe:Gferi_11960"/>
<dbReference type="RefSeq" id="WP_069976784.1">
    <property type="nucleotide sequence ID" value="NZ_CP017269.1"/>
</dbReference>
<reference evidence="1 2" key="1">
    <citation type="submission" date="2016-09" db="EMBL/GenBank/DDBJ databases">
        <title>Genomic analysis reveals versatility of anaerobic energy metabolism of Geosporobacter ferrireducens IRF9 of phylum Firmicutes.</title>
        <authorList>
            <person name="Kim S.-J."/>
        </authorList>
    </citation>
    <scope>NUCLEOTIDE SEQUENCE [LARGE SCALE GENOMIC DNA]</scope>
    <source>
        <strain evidence="1 2">IRF9</strain>
    </source>
</reference>
<protein>
    <recommendedName>
        <fullName evidence="3">Tetratricopeptide repeat protein</fullName>
    </recommendedName>
</protein>
<dbReference type="InterPro" id="IPR011990">
    <property type="entry name" value="TPR-like_helical_dom_sf"/>
</dbReference>
<organism evidence="1 2">
    <name type="scientific">Geosporobacter ferrireducens</name>
    <dbReference type="NCBI Taxonomy" id="1424294"/>
    <lineage>
        <taxon>Bacteria</taxon>
        <taxon>Bacillati</taxon>
        <taxon>Bacillota</taxon>
        <taxon>Clostridia</taxon>
        <taxon>Peptostreptococcales</taxon>
        <taxon>Thermotaleaceae</taxon>
        <taxon>Geosporobacter</taxon>
    </lineage>
</organism>
<dbReference type="OrthoDB" id="1953332at2"/>
<sequence>MDWKELFREGELLVSDRKIGEAIEHYQGMMEKSQEEPTVYFWALKHLGDVVGYLGLKDYLQAIDIYQKIINEYEDEEDTLYNWCQLDISRAYMEMGLEMLQNFDNMREIIEPADEEMKRYYAKILEKRNDYIEREAEILYRERM</sequence>
<name>A0A1D8GH49_9FIRM</name>
<dbReference type="EMBL" id="CP017269">
    <property type="protein sequence ID" value="AOT70245.1"/>
    <property type="molecule type" value="Genomic_DNA"/>
</dbReference>
<dbReference type="STRING" id="1424294.Gferi_11960"/>
<gene>
    <name evidence="1" type="ORF">Gferi_11960</name>
</gene>
<evidence type="ECO:0000313" key="2">
    <source>
        <dbReference type="Proteomes" id="UP000095743"/>
    </source>
</evidence>
<evidence type="ECO:0000313" key="1">
    <source>
        <dbReference type="EMBL" id="AOT70245.1"/>
    </source>
</evidence>
<proteinExistence type="predicted"/>